<evidence type="ECO:0000259" key="7">
    <source>
        <dbReference type="PROSITE" id="PS01124"/>
    </source>
</evidence>
<dbReference type="Pfam" id="PF01229">
    <property type="entry name" value="Glyco_hydro_39"/>
    <property type="match status" value="2"/>
</dbReference>
<comment type="similarity">
    <text evidence="1">Belongs to the glycosyl hydrolase 39 family.</text>
</comment>
<gene>
    <name evidence="8" type="ORF">CCE28_11350</name>
</gene>
<evidence type="ECO:0000256" key="3">
    <source>
        <dbReference type="ARBA" id="ARBA00023015"/>
    </source>
</evidence>
<keyword evidence="3" id="KW-0805">Transcription regulation</keyword>
<dbReference type="CDD" id="cd02208">
    <property type="entry name" value="cupin_RmlC-like"/>
    <property type="match status" value="1"/>
</dbReference>
<dbReference type="Pfam" id="PF07883">
    <property type="entry name" value="Cupin_2"/>
    <property type="match status" value="1"/>
</dbReference>
<dbReference type="InterPro" id="IPR011051">
    <property type="entry name" value="RmlC_Cupin_sf"/>
</dbReference>
<keyword evidence="6" id="KW-0326">Glycosidase</keyword>
<evidence type="ECO:0000256" key="2">
    <source>
        <dbReference type="ARBA" id="ARBA00022801"/>
    </source>
</evidence>
<dbReference type="InterPro" id="IPR013096">
    <property type="entry name" value="Cupin_2"/>
</dbReference>
<dbReference type="Gene3D" id="1.10.10.60">
    <property type="entry name" value="Homeodomain-like"/>
    <property type="match status" value="2"/>
</dbReference>
<dbReference type="EMBL" id="NIBG01000009">
    <property type="protein sequence ID" value="PAB59107.1"/>
    <property type="molecule type" value="Genomic_DNA"/>
</dbReference>
<dbReference type="InterPro" id="IPR018060">
    <property type="entry name" value="HTH_AraC"/>
</dbReference>
<dbReference type="Proteomes" id="UP000216024">
    <property type="component" value="Unassembled WGS sequence"/>
</dbReference>
<reference evidence="8 9" key="1">
    <citation type="submission" date="2017-06" db="EMBL/GenBank/DDBJ databases">
        <title>Draft genome sequence of anaerobic fermentative bacterium Anaeromicrobium sediminis DY2726D isolated from West Pacific Ocean sediments.</title>
        <authorList>
            <person name="Zeng X."/>
        </authorList>
    </citation>
    <scope>NUCLEOTIDE SEQUENCE [LARGE SCALE GENOMIC DNA]</scope>
    <source>
        <strain evidence="8 9">DY2726D</strain>
    </source>
</reference>
<name>A0A267MI33_9FIRM</name>
<dbReference type="SUPFAM" id="SSF51011">
    <property type="entry name" value="Glycosyl hydrolase domain"/>
    <property type="match status" value="1"/>
</dbReference>
<evidence type="ECO:0000256" key="6">
    <source>
        <dbReference type="ARBA" id="ARBA00023295"/>
    </source>
</evidence>
<dbReference type="GO" id="GO:0003700">
    <property type="term" value="F:DNA-binding transcription factor activity"/>
    <property type="evidence" value="ECO:0007669"/>
    <property type="project" value="InterPro"/>
</dbReference>
<accession>A0A267MI33</accession>
<dbReference type="Gene3D" id="2.60.120.10">
    <property type="entry name" value="Jelly Rolls"/>
    <property type="match status" value="1"/>
</dbReference>
<dbReference type="SUPFAM" id="SSF46689">
    <property type="entry name" value="Homeodomain-like"/>
    <property type="match status" value="1"/>
</dbReference>
<evidence type="ECO:0000256" key="5">
    <source>
        <dbReference type="ARBA" id="ARBA00023163"/>
    </source>
</evidence>
<dbReference type="OrthoDB" id="9776971at2"/>
<evidence type="ECO:0000256" key="4">
    <source>
        <dbReference type="ARBA" id="ARBA00023125"/>
    </source>
</evidence>
<dbReference type="RefSeq" id="WP_095133837.1">
    <property type="nucleotide sequence ID" value="NZ_NIBG01000009.1"/>
</dbReference>
<sequence>MSNELLTSRKDLPIRLFVKRIINDIIHWHDGIEIIFVLKGSIHLSIGAETWWLKENDMVIHNIGETHRIHQTEEENQLLFLQIDTKFFKKYYPNINEYYFHCCSPENEEGNKEKFHILRKYIARIVFTINEYENSNEHQIQNLTKALLEYLVEHFDYIRASEIKNEMQIERYERIFEYVIKNYMNKISLQEIAKKEHISLYYLSHDIKEKSGYSFQEIITALRVDQAVKLLLGTDKKISQIALECGFSAPRYLNKYFTKYYNDTPIHFRKKNKREKAFEKHEELELSVAIENLTNYLHDYKGKKKYIKETKTIYLNTDSNGRSFHHTWKKDIYLGSAKKILMTNYQNYLKEMQTEIRFDCIKFSGLFEEMDAFHKDTDGNHIFYWNHIDEILNFFQKINIKPFISVHFVHLSNVHIDFFNRFLFHCIKEYGLKEIESWIFEVPNDKGYEEIIKVIQSISSKVKIKEEKIPDFNKNFLYDTIYMAPYIIHSAIHSKNPLDFIKAVDSIDFNKKINNPIFHGENGLMTINGLKKASYYAYYLLSRLGNEMIEKEKGYIITKKNNDFQILLYDYEENKKKHIEEKFEKHSFFRIKDEKEIFLYIRNLMGKYKITRYELNEKHGSIFDHWTAMGQPKELSQKEEKFLNRIVFPKVTFDCTEKSNKDLSIKLKPHGVTLITLEKLYE</sequence>
<keyword evidence="4" id="KW-0238">DNA-binding</keyword>
<evidence type="ECO:0000256" key="1">
    <source>
        <dbReference type="ARBA" id="ARBA00008875"/>
    </source>
</evidence>
<dbReference type="SUPFAM" id="SSF51182">
    <property type="entry name" value="RmlC-like cupins"/>
    <property type="match status" value="1"/>
</dbReference>
<evidence type="ECO:0000313" key="8">
    <source>
        <dbReference type="EMBL" id="PAB59107.1"/>
    </source>
</evidence>
<proteinExistence type="inferred from homology"/>
<dbReference type="InterPro" id="IPR049166">
    <property type="entry name" value="GH39_cat"/>
</dbReference>
<keyword evidence="5" id="KW-0804">Transcription</keyword>
<dbReference type="PANTHER" id="PTHR43280:SF34">
    <property type="entry name" value="ARAC-FAMILY TRANSCRIPTIONAL REGULATOR"/>
    <property type="match status" value="1"/>
</dbReference>
<dbReference type="PROSITE" id="PS01124">
    <property type="entry name" value="HTH_ARAC_FAMILY_2"/>
    <property type="match status" value="1"/>
</dbReference>
<feature type="domain" description="HTH araC/xylS-type" evidence="7">
    <location>
        <begin position="173"/>
        <end position="271"/>
    </location>
</feature>
<dbReference type="Gene3D" id="3.20.20.80">
    <property type="entry name" value="Glycosidases"/>
    <property type="match status" value="1"/>
</dbReference>
<dbReference type="GO" id="GO:0016798">
    <property type="term" value="F:hydrolase activity, acting on glycosyl bonds"/>
    <property type="evidence" value="ECO:0007669"/>
    <property type="project" value="UniProtKB-KW"/>
</dbReference>
<organism evidence="8 9">
    <name type="scientific">Anaeromicrobium sediminis</name>
    <dbReference type="NCBI Taxonomy" id="1478221"/>
    <lineage>
        <taxon>Bacteria</taxon>
        <taxon>Bacillati</taxon>
        <taxon>Bacillota</taxon>
        <taxon>Clostridia</taxon>
        <taxon>Peptostreptococcales</taxon>
        <taxon>Thermotaleaceae</taxon>
        <taxon>Anaeromicrobium</taxon>
    </lineage>
</organism>
<keyword evidence="9" id="KW-1185">Reference proteome</keyword>
<dbReference type="SUPFAM" id="SSF51445">
    <property type="entry name" value="(Trans)glycosidases"/>
    <property type="match status" value="1"/>
</dbReference>
<dbReference type="InterPro" id="IPR014710">
    <property type="entry name" value="RmlC-like_jellyroll"/>
</dbReference>
<dbReference type="InterPro" id="IPR017853">
    <property type="entry name" value="GH"/>
</dbReference>
<dbReference type="AlphaFoldDB" id="A0A267MI33"/>
<comment type="caution">
    <text evidence="8">The sequence shown here is derived from an EMBL/GenBank/DDBJ whole genome shotgun (WGS) entry which is preliminary data.</text>
</comment>
<dbReference type="Gene3D" id="2.60.40.1500">
    <property type="entry name" value="Glycosyl hydrolase domain, family 39"/>
    <property type="match status" value="1"/>
</dbReference>
<dbReference type="GO" id="GO:0043565">
    <property type="term" value="F:sequence-specific DNA binding"/>
    <property type="evidence" value="ECO:0007669"/>
    <property type="project" value="InterPro"/>
</dbReference>
<protein>
    <recommendedName>
        <fullName evidence="7">HTH araC/xylS-type domain-containing protein</fullName>
    </recommendedName>
</protein>
<dbReference type="PANTHER" id="PTHR43280">
    <property type="entry name" value="ARAC-FAMILY TRANSCRIPTIONAL REGULATOR"/>
    <property type="match status" value="1"/>
</dbReference>
<dbReference type="SMART" id="SM00342">
    <property type="entry name" value="HTH_ARAC"/>
    <property type="match status" value="1"/>
</dbReference>
<dbReference type="PROSITE" id="PS00041">
    <property type="entry name" value="HTH_ARAC_FAMILY_1"/>
    <property type="match status" value="1"/>
</dbReference>
<keyword evidence="2" id="KW-0378">Hydrolase</keyword>
<dbReference type="Pfam" id="PF12833">
    <property type="entry name" value="HTH_18"/>
    <property type="match status" value="1"/>
</dbReference>
<dbReference type="InterPro" id="IPR018062">
    <property type="entry name" value="HTH_AraC-typ_CS"/>
</dbReference>
<evidence type="ECO:0000313" key="9">
    <source>
        <dbReference type="Proteomes" id="UP000216024"/>
    </source>
</evidence>
<dbReference type="InterPro" id="IPR009057">
    <property type="entry name" value="Homeodomain-like_sf"/>
</dbReference>